<accession>A0ABW1JP70</accession>
<dbReference type="InterPro" id="IPR041413">
    <property type="entry name" value="MLTR_LBD"/>
</dbReference>
<dbReference type="Pfam" id="PF17765">
    <property type="entry name" value="MLTR_LBD"/>
    <property type="match status" value="1"/>
</dbReference>
<dbReference type="EMBL" id="JBHSQN010000002">
    <property type="protein sequence ID" value="MFC6010479.1"/>
    <property type="molecule type" value="Genomic_DNA"/>
</dbReference>
<comment type="caution">
    <text evidence="3">The sequence shown here is derived from an EMBL/GenBank/DDBJ whole genome shotgun (WGS) entry which is preliminary data.</text>
</comment>
<evidence type="ECO:0000313" key="3">
    <source>
        <dbReference type="EMBL" id="MFC6010479.1"/>
    </source>
</evidence>
<keyword evidence="4" id="KW-1185">Reference proteome</keyword>
<name>A0ABW1JP70_9NOCA</name>
<proteinExistence type="predicted"/>
<dbReference type="PANTHER" id="PTHR35010:SF2">
    <property type="entry name" value="BLL4672 PROTEIN"/>
    <property type="match status" value="1"/>
</dbReference>
<organism evidence="3 4">
    <name type="scientific">Nocardia lasii</name>
    <dbReference type="NCBI Taxonomy" id="1616107"/>
    <lineage>
        <taxon>Bacteria</taxon>
        <taxon>Bacillati</taxon>
        <taxon>Actinomycetota</taxon>
        <taxon>Actinomycetes</taxon>
        <taxon>Mycobacteriales</taxon>
        <taxon>Nocardiaceae</taxon>
        <taxon>Nocardia</taxon>
    </lineage>
</organism>
<dbReference type="SMART" id="SM00530">
    <property type="entry name" value="HTH_XRE"/>
    <property type="match status" value="1"/>
</dbReference>
<evidence type="ECO:0000256" key="1">
    <source>
        <dbReference type="SAM" id="MobiDB-lite"/>
    </source>
</evidence>
<dbReference type="SMART" id="SM00091">
    <property type="entry name" value="PAS"/>
    <property type="match status" value="1"/>
</dbReference>
<dbReference type="PANTHER" id="PTHR35010">
    <property type="entry name" value="BLL4672 PROTEIN-RELATED"/>
    <property type="match status" value="1"/>
</dbReference>
<dbReference type="Pfam" id="PF13560">
    <property type="entry name" value="HTH_31"/>
    <property type="match status" value="1"/>
</dbReference>
<protein>
    <submittedName>
        <fullName evidence="3">Helix-turn-helix transcriptional regulator</fullName>
    </submittedName>
</protein>
<dbReference type="Gene3D" id="3.30.450.180">
    <property type="match status" value="1"/>
</dbReference>
<evidence type="ECO:0000259" key="2">
    <source>
        <dbReference type="PROSITE" id="PS50943"/>
    </source>
</evidence>
<dbReference type="PROSITE" id="PS50943">
    <property type="entry name" value="HTH_CROC1"/>
    <property type="match status" value="1"/>
</dbReference>
<dbReference type="InterPro" id="IPR010982">
    <property type="entry name" value="Lambda_DNA-bd_dom_sf"/>
</dbReference>
<feature type="region of interest" description="Disordered" evidence="1">
    <location>
        <begin position="284"/>
        <end position="304"/>
    </location>
</feature>
<feature type="compositionally biased region" description="Basic and acidic residues" evidence="1">
    <location>
        <begin position="22"/>
        <end position="35"/>
    </location>
</feature>
<dbReference type="InterPro" id="IPR001387">
    <property type="entry name" value="Cro/C1-type_HTH"/>
</dbReference>
<reference evidence="4" key="1">
    <citation type="journal article" date="2019" name="Int. J. Syst. Evol. Microbiol.">
        <title>The Global Catalogue of Microorganisms (GCM) 10K type strain sequencing project: providing services to taxonomists for standard genome sequencing and annotation.</title>
        <authorList>
            <consortium name="The Broad Institute Genomics Platform"/>
            <consortium name="The Broad Institute Genome Sequencing Center for Infectious Disease"/>
            <person name="Wu L."/>
            <person name="Ma J."/>
        </authorList>
    </citation>
    <scope>NUCLEOTIDE SEQUENCE [LARGE SCALE GENOMIC DNA]</scope>
    <source>
        <strain evidence="4">CCUG 36956</strain>
    </source>
</reference>
<gene>
    <name evidence="3" type="ORF">ACFP3H_05410</name>
</gene>
<dbReference type="InterPro" id="IPR000014">
    <property type="entry name" value="PAS"/>
</dbReference>
<dbReference type="CDD" id="cd00093">
    <property type="entry name" value="HTH_XRE"/>
    <property type="match status" value="1"/>
</dbReference>
<feature type="region of interest" description="Disordered" evidence="1">
    <location>
        <begin position="1"/>
        <end position="35"/>
    </location>
</feature>
<dbReference type="Gene3D" id="1.10.260.40">
    <property type="entry name" value="lambda repressor-like DNA-binding domains"/>
    <property type="match status" value="1"/>
</dbReference>
<dbReference type="SUPFAM" id="SSF47413">
    <property type="entry name" value="lambda repressor-like DNA-binding domains"/>
    <property type="match status" value="1"/>
</dbReference>
<dbReference type="RefSeq" id="WP_378600444.1">
    <property type="nucleotide sequence ID" value="NZ_JBHSQN010000002.1"/>
</dbReference>
<feature type="domain" description="HTH cro/C1-type" evidence="2">
    <location>
        <begin position="39"/>
        <end position="86"/>
    </location>
</feature>
<dbReference type="Proteomes" id="UP001596223">
    <property type="component" value="Unassembled WGS sequence"/>
</dbReference>
<evidence type="ECO:0000313" key="4">
    <source>
        <dbReference type="Proteomes" id="UP001596223"/>
    </source>
</evidence>
<sequence>MSTSSAAARELGAFLRSRRERTRPEDLGLEPGPRRRVEGLRREEVAVLAGLSTDYYQRLEQGRGAKPSDALLDSISDALRLDAAEHRHLMTLARAVRQPETPKRRKQDRVPHNAERMLESMSLPAFVLSRHLDLLAWNDAAADLLGDPLELPRDRRNMLHVLFHDDDSRLRCKGWEAMTLDYIGLFRAATGHDLSDPRAIEVVGELSLRSGEFRRLWARNEVRDNVHGAKTIRHPRIGDIDVEWDAYPLRGVPGPTMIVFVPAPGHEDRLSLLGTIMADERARKADPLESRADKNYDQARRLPR</sequence>